<sequence length="934" mass="106087">MDAASNSARSHSIMSRSSSFRRLLFAFYIILAIFTFAYWEEIQTFYNNSPSSPSSLVGASKQVTKSDSNNETAADNNAEQLPSSSSTSNGTNDNSGDNTIGEDTSPPLFCSTCNYLNDTSCNDRVDYLLRHLPESNPTKEVAQQNLMKVGHCIEVVLDHIMEKQEEATTTDGQCTFCEQGMIDPNFIVPRTSGHTCGQLRSMVLSVDENNRNGTHLCTSIQKEEGVCCPKNKDGIFIAPPPTTPPPPAVVKVNYKKDLNVTMPTQTHNMRNENGTFIGASEWYHYWTTAKNVKRSNNNNYNNTDSSQSYMDHSHDDYVLSRVKADFEKAIEHTRKMKSRYEEVNAIPDYRVRGLGWIDQRLGMVLTVAVVGDNDAAADREESMGVLSAGNISIFIVDAVGDMKCGGNDNNSDETLSDNWMDYHPPLTMWVRANGPEIFAGTALPHVFASSSSPGDRHRCAWRYEFEPRMPGVYSIYVKALTFNGFADWNKDLCKVKKLQWENNSTEDVGNRQIQAAIVHQLAEKGNFSHHRGLMAFKNYDQLNSCCEACTRSRGCRMWSIPGEIDECELYFDRIEDDIVFWDSDEGKHLGRDRTYSYAQQKVSDFPVARRRLRRRNDRRKLAMNRNEINLPTWPKLGVPDSFGYPREEPVLDFIGCGWSNLKSFESPCHYPSDDLIFGSGKRIEITVDSKDQIADVSIASKVEEKKACSVEDESFGNGRWVKYPFPDDSVCMPVERDLDNGGFSTYMPKYNGTSMPPFCWHRDNIDRCCNVCGEMGCRFIVTHRWVSDLRQSGKWFGRWENYDCFYDDLSSAEIQHCIDRKNISNIEVKGASVKQMLSRYIEQKLNGIQMVKPTAFSRNIVLDTLKMPHVVWHDAVKVFGNKLDAYGEINNETSEYYFVTGFYFSSEREPHVVVDRSLQFSNLAWKKLTPRATK</sequence>
<protein>
    <submittedName>
        <fullName evidence="3">Uncharacterized protein</fullName>
    </submittedName>
</protein>
<proteinExistence type="predicted"/>
<comment type="caution">
    <text evidence="3">The sequence shown here is derived from an EMBL/GenBank/DDBJ whole genome shotgun (WGS) entry which is preliminary data.</text>
</comment>
<feature type="transmembrane region" description="Helical" evidence="2">
    <location>
        <begin position="20"/>
        <end position="39"/>
    </location>
</feature>
<feature type="region of interest" description="Disordered" evidence="1">
    <location>
        <begin position="49"/>
        <end position="103"/>
    </location>
</feature>
<reference evidence="3" key="1">
    <citation type="submission" date="2023-06" db="EMBL/GenBank/DDBJ databases">
        <title>Survivors Of The Sea: Transcriptome response of Skeletonema marinoi to long-term dormancy.</title>
        <authorList>
            <person name="Pinder M.I.M."/>
            <person name="Kourtchenko O."/>
            <person name="Robertson E.K."/>
            <person name="Larsson T."/>
            <person name="Maumus F."/>
            <person name="Osuna-Cruz C.M."/>
            <person name="Vancaester E."/>
            <person name="Stenow R."/>
            <person name="Vandepoele K."/>
            <person name="Ploug H."/>
            <person name="Bruchert V."/>
            <person name="Godhe A."/>
            <person name="Topel M."/>
        </authorList>
    </citation>
    <scope>NUCLEOTIDE SEQUENCE</scope>
    <source>
        <strain evidence="3">R05AC</strain>
    </source>
</reference>
<evidence type="ECO:0000313" key="3">
    <source>
        <dbReference type="EMBL" id="KAK1732606.1"/>
    </source>
</evidence>
<keyword evidence="2" id="KW-1133">Transmembrane helix</keyword>
<name>A0AAD8XRQ2_9STRA</name>
<dbReference type="Proteomes" id="UP001224775">
    <property type="component" value="Unassembled WGS sequence"/>
</dbReference>
<evidence type="ECO:0000313" key="4">
    <source>
        <dbReference type="Proteomes" id="UP001224775"/>
    </source>
</evidence>
<evidence type="ECO:0000256" key="1">
    <source>
        <dbReference type="SAM" id="MobiDB-lite"/>
    </source>
</evidence>
<organism evidence="3 4">
    <name type="scientific">Skeletonema marinoi</name>
    <dbReference type="NCBI Taxonomy" id="267567"/>
    <lineage>
        <taxon>Eukaryota</taxon>
        <taxon>Sar</taxon>
        <taxon>Stramenopiles</taxon>
        <taxon>Ochrophyta</taxon>
        <taxon>Bacillariophyta</taxon>
        <taxon>Coscinodiscophyceae</taxon>
        <taxon>Thalassiosirophycidae</taxon>
        <taxon>Thalassiosirales</taxon>
        <taxon>Skeletonemataceae</taxon>
        <taxon>Skeletonema</taxon>
        <taxon>Skeletonema marinoi-dohrnii complex</taxon>
    </lineage>
</organism>
<dbReference type="EMBL" id="JATAAI010000062">
    <property type="protein sequence ID" value="KAK1732606.1"/>
    <property type="molecule type" value="Genomic_DNA"/>
</dbReference>
<evidence type="ECO:0000256" key="2">
    <source>
        <dbReference type="SAM" id="Phobius"/>
    </source>
</evidence>
<gene>
    <name evidence="3" type="ORF">QTG54_016667</name>
</gene>
<dbReference type="AlphaFoldDB" id="A0AAD8XRQ2"/>
<feature type="compositionally biased region" description="Polar residues" evidence="1">
    <location>
        <begin position="61"/>
        <end position="82"/>
    </location>
</feature>
<keyword evidence="2" id="KW-0472">Membrane</keyword>
<keyword evidence="2" id="KW-0812">Transmembrane</keyword>
<feature type="compositionally biased region" description="Low complexity" evidence="1">
    <location>
        <begin position="83"/>
        <end position="99"/>
    </location>
</feature>
<keyword evidence="4" id="KW-1185">Reference proteome</keyword>
<accession>A0AAD8XRQ2</accession>